<reference evidence="1" key="1">
    <citation type="submission" date="2021-05" db="EMBL/GenBank/DDBJ databases">
        <authorList>
            <person name="Pietrasiak N."/>
            <person name="Ward R."/>
            <person name="Stajich J.E."/>
            <person name="Kurbessoian T."/>
        </authorList>
    </citation>
    <scope>NUCLEOTIDE SEQUENCE</scope>
    <source>
        <strain evidence="1">GSE-NOS-MK-12-04C</strain>
    </source>
</reference>
<evidence type="ECO:0000313" key="2">
    <source>
        <dbReference type="Proteomes" id="UP000729701"/>
    </source>
</evidence>
<sequence>MTTTIWVNEQIDSSGIIHACIATCNETHAKDCHESFEENLTDVQRAWGWVARLRKVHSWDDVPVNALKLN</sequence>
<organism evidence="1 2">
    <name type="scientific">Cyanomargarita calcarea GSE-NOS-MK-12-04C</name>
    <dbReference type="NCBI Taxonomy" id="2839659"/>
    <lineage>
        <taxon>Bacteria</taxon>
        <taxon>Bacillati</taxon>
        <taxon>Cyanobacteriota</taxon>
        <taxon>Cyanophyceae</taxon>
        <taxon>Nostocales</taxon>
        <taxon>Cyanomargaritaceae</taxon>
        <taxon>Cyanomargarita</taxon>
    </lineage>
</organism>
<protein>
    <submittedName>
        <fullName evidence="1">Glycogen debranching protein</fullName>
    </submittedName>
</protein>
<comment type="caution">
    <text evidence="1">The sequence shown here is derived from an EMBL/GenBank/DDBJ whole genome shotgun (WGS) entry which is preliminary data.</text>
</comment>
<evidence type="ECO:0000313" key="1">
    <source>
        <dbReference type="EMBL" id="MBW4667400.1"/>
    </source>
</evidence>
<dbReference type="Proteomes" id="UP000729701">
    <property type="component" value="Unassembled WGS sequence"/>
</dbReference>
<gene>
    <name evidence="1" type="ORF">KME60_08195</name>
</gene>
<reference evidence="1" key="2">
    <citation type="journal article" date="2022" name="Microbiol. Resour. Announc.">
        <title>Metagenome Sequencing to Explore Phylogenomics of Terrestrial Cyanobacteria.</title>
        <authorList>
            <person name="Ward R.D."/>
            <person name="Stajich J.E."/>
            <person name="Johansen J.R."/>
            <person name="Huntemann M."/>
            <person name="Clum A."/>
            <person name="Foster B."/>
            <person name="Foster B."/>
            <person name="Roux S."/>
            <person name="Palaniappan K."/>
            <person name="Varghese N."/>
            <person name="Mukherjee S."/>
            <person name="Reddy T.B.K."/>
            <person name="Daum C."/>
            <person name="Copeland A."/>
            <person name="Chen I.A."/>
            <person name="Ivanova N.N."/>
            <person name="Kyrpides N.C."/>
            <person name="Shapiro N."/>
            <person name="Eloe-Fadrosh E.A."/>
            <person name="Pietrasiak N."/>
        </authorList>
    </citation>
    <scope>NUCLEOTIDE SEQUENCE</scope>
    <source>
        <strain evidence="1">GSE-NOS-MK-12-04C</strain>
    </source>
</reference>
<dbReference type="AlphaFoldDB" id="A0A951QK70"/>
<dbReference type="EMBL" id="JAHHGZ010000007">
    <property type="protein sequence ID" value="MBW4667400.1"/>
    <property type="molecule type" value="Genomic_DNA"/>
</dbReference>
<name>A0A951QK70_9CYAN</name>
<accession>A0A951QK70</accession>
<proteinExistence type="predicted"/>